<sequence>MIKKKRTQTVLSILIMAFLLIGMLPGMLLADTESGTNSSGENYTTLRGLTFVSEEESSVVIGEPTDVEFKLNRIPTSKLFTGSVNATLTDSEGNVTYYNVSGGGGYYSIPDLTLYTPGEYTLKVSAVSPNKGSATGTIKVVDAVVTVTGSLVVNAENSLSVKLTDSEGNVLDQRSVTVDGTAVDASPATQSYTTLSDGTFLLNITPEKAGNVDIIFGGKIISSIPVAPAFEAGSRIGSNAPDNVALSVEIAKQGWTSASNVILARDDQFSDSLAAAPLSKKLDAPILMTGSSTLDDRTLAGLRELGARNIYIVGGTVAIAQEIEDSLSKDYTVTRIAGLQGYDTAALISTQVGIDSTQTVYLANGSAIPDAIAISAFAGAQGNPILLTDKDVLPPSTLQALTNLNAANVVLLGGTAVISNAVENELSSRFLVKRWGGYDRYDTQSIIFQNLLNKEAPQSPLYFTSGLVRQDDVSWGKPYADALLTAALAAKNGGIVAMTEPNTIPSGLNFFLLFNKGYIPKSVVVGNNSGVSYNVEQQLQQMLNH</sequence>
<dbReference type="InterPro" id="IPR051922">
    <property type="entry name" value="Bact_Sporulation_Assoc"/>
</dbReference>
<name>A0ABT8QT08_9FIRM</name>
<dbReference type="PANTHER" id="PTHR30032:SF8">
    <property type="entry name" value="GERMINATION-SPECIFIC N-ACETYLMURAMOYL-L-ALANINE AMIDASE"/>
    <property type="match status" value="1"/>
</dbReference>
<dbReference type="Gene3D" id="3.40.50.12090">
    <property type="match status" value="2"/>
</dbReference>
<dbReference type="Proteomes" id="UP001176021">
    <property type="component" value="Unassembled WGS sequence"/>
</dbReference>
<dbReference type="EMBL" id="JAMJEV010000014">
    <property type="protein sequence ID" value="MDO0824435.1"/>
    <property type="molecule type" value="Genomic_DNA"/>
</dbReference>
<dbReference type="PANTHER" id="PTHR30032">
    <property type="entry name" value="N-ACETYLMURAMOYL-L-ALANINE AMIDASE-RELATED"/>
    <property type="match status" value="1"/>
</dbReference>
<organism evidence="1 2">
    <name type="scientific">Desulfosporosinus nitroreducens</name>
    <dbReference type="NCBI Taxonomy" id="2018668"/>
    <lineage>
        <taxon>Bacteria</taxon>
        <taxon>Bacillati</taxon>
        <taxon>Bacillota</taxon>
        <taxon>Clostridia</taxon>
        <taxon>Eubacteriales</taxon>
        <taxon>Desulfitobacteriaceae</taxon>
        <taxon>Desulfosporosinus</taxon>
    </lineage>
</organism>
<comment type="caution">
    <text evidence="1">The sequence shown here is derived from an EMBL/GenBank/DDBJ whole genome shotgun (WGS) entry which is preliminary data.</text>
</comment>
<proteinExistence type="predicted"/>
<accession>A0ABT8QT08</accession>
<gene>
    <name evidence="1" type="ORF">M8H41_16470</name>
</gene>
<dbReference type="InterPro" id="IPR007253">
    <property type="entry name" value="Cell_wall-bd_2"/>
</dbReference>
<evidence type="ECO:0000313" key="1">
    <source>
        <dbReference type="EMBL" id="MDO0824435.1"/>
    </source>
</evidence>
<evidence type="ECO:0000313" key="2">
    <source>
        <dbReference type="Proteomes" id="UP001176021"/>
    </source>
</evidence>
<protein>
    <submittedName>
        <fullName evidence="1">Cell wall-binding repeat-containing protein</fullName>
    </submittedName>
</protein>
<dbReference type="Pfam" id="PF04122">
    <property type="entry name" value="CW_binding_2"/>
    <property type="match status" value="3"/>
</dbReference>
<dbReference type="RefSeq" id="WP_302049374.1">
    <property type="nucleotide sequence ID" value="NZ_JAMJEV010000014.1"/>
</dbReference>
<reference evidence="1" key="1">
    <citation type="submission" date="2022-05" db="EMBL/GenBank/DDBJ databases">
        <title>Expanded diversity of anoxic marine methylotrophy in a Black Sea sulfate reducing microorganism.</title>
        <authorList>
            <person name="Fischer P.Q."/>
            <person name="Stams A.J.M."/>
            <person name="Villanueva L."/>
            <person name="Sousa D.Z."/>
        </authorList>
    </citation>
    <scope>NUCLEOTIDE SEQUENCE</scope>
    <source>
        <strain evidence="1">P130</strain>
    </source>
</reference>
<keyword evidence="2" id="KW-1185">Reference proteome</keyword>